<sequence length="138" mass="16443">MLICFEFCLLDELKGNPFWGIELYIVFDEWSRRDESRVSMFNYERIVRLLVEEELVDIVVLALNQMKYIRGVQPSSEIYRLIIYSFVKSDQFVDALFHLKVMEDNEMKPCASIYNGLIKLYAKNGLYDEMVKCVKRME</sequence>
<dbReference type="Proteomes" id="UP000215914">
    <property type="component" value="Chromosome 9"/>
</dbReference>
<organism evidence="2 3">
    <name type="scientific">Helianthus annuus</name>
    <name type="common">Common sunflower</name>
    <dbReference type="NCBI Taxonomy" id="4232"/>
    <lineage>
        <taxon>Eukaryota</taxon>
        <taxon>Viridiplantae</taxon>
        <taxon>Streptophyta</taxon>
        <taxon>Embryophyta</taxon>
        <taxon>Tracheophyta</taxon>
        <taxon>Spermatophyta</taxon>
        <taxon>Magnoliopsida</taxon>
        <taxon>eudicotyledons</taxon>
        <taxon>Gunneridae</taxon>
        <taxon>Pentapetalae</taxon>
        <taxon>asterids</taxon>
        <taxon>campanulids</taxon>
        <taxon>Asterales</taxon>
        <taxon>Asteraceae</taxon>
        <taxon>Asteroideae</taxon>
        <taxon>Heliantheae alliance</taxon>
        <taxon>Heliantheae</taxon>
        <taxon>Helianthus</taxon>
    </lineage>
</organism>
<evidence type="ECO:0000313" key="2">
    <source>
        <dbReference type="EMBL" id="OTG13916.1"/>
    </source>
</evidence>
<dbReference type="NCBIfam" id="TIGR00756">
    <property type="entry name" value="PPR"/>
    <property type="match status" value="1"/>
</dbReference>
<dbReference type="AlphaFoldDB" id="A0A251TTL3"/>
<dbReference type="Gene3D" id="1.25.40.10">
    <property type="entry name" value="Tetratricopeptide repeat domain"/>
    <property type="match status" value="1"/>
</dbReference>
<keyword evidence="1" id="KW-0677">Repeat</keyword>
<dbReference type="InterPro" id="IPR011990">
    <property type="entry name" value="TPR-like_helical_dom_sf"/>
</dbReference>
<reference evidence="3" key="1">
    <citation type="journal article" date="2017" name="Nature">
        <title>The sunflower genome provides insights into oil metabolism, flowering and Asterid evolution.</title>
        <authorList>
            <person name="Badouin H."/>
            <person name="Gouzy J."/>
            <person name="Grassa C.J."/>
            <person name="Murat F."/>
            <person name="Staton S.E."/>
            <person name="Cottret L."/>
            <person name="Lelandais-Briere C."/>
            <person name="Owens G.L."/>
            <person name="Carrere S."/>
            <person name="Mayjonade B."/>
            <person name="Legrand L."/>
            <person name="Gill N."/>
            <person name="Kane N.C."/>
            <person name="Bowers J.E."/>
            <person name="Hubner S."/>
            <person name="Bellec A."/>
            <person name="Berard A."/>
            <person name="Berges H."/>
            <person name="Blanchet N."/>
            <person name="Boniface M.C."/>
            <person name="Brunel D."/>
            <person name="Catrice O."/>
            <person name="Chaidir N."/>
            <person name="Claudel C."/>
            <person name="Donnadieu C."/>
            <person name="Faraut T."/>
            <person name="Fievet G."/>
            <person name="Helmstetter N."/>
            <person name="King M."/>
            <person name="Knapp S.J."/>
            <person name="Lai Z."/>
            <person name="Le Paslier M.C."/>
            <person name="Lippi Y."/>
            <person name="Lorenzon L."/>
            <person name="Mandel J.R."/>
            <person name="Marage G."/>
            <person name="Marchand G."/>
            <person name="Marquand E."/>
            <person name="Bret-Mestries E."/>
            <person name="Morien E."/>
            <person name="Nambeesan S."/>
            <person name="Nguyen T."/>
            <person name="Pegot-Espagnet P."/>
            <person name="Pouilly N."/>
            <person name="Raftis F."/>
            <person name="Sallet E."/>
            <person name="Schiex T."/>
            <person name="Thomas J."/>
            <person name="Vandecasteele C."/>
            <person name="Vares D."/>
            <person name="Vear F."/>
            <person name="Vautrin S."/>
            <person name="Crespi M."/>
            <person name="Mangin B."/>
            <person name="Burke J.M."/>
            <person name="Salse J."/>
            <person name="Munos S."/>
            <person name="Vincourt P."/>
            <person name="Rieseberg L.H."/>
            <person name="Langlade N.B."/>
        </authorList>
    </citation>
    <scope>NUCLEOTIDE SEQUENCE [LARGE SCALE GENOMIC DNA]</scope>
    <source>
        <strain evidence="3">cv. SF193</strain>
    </source>
</reference>
<gene>
    <name evidence="2" type="ORF">HannXRQ_Chr09g0243531</name>
</gene>
<accession>A0A251TTL3</accession>
<dbReference type="PANTHER" id="PTHR47493:SF3">
    <property type="entry name" value="PENTACOTRIPEPTIDE-REPEAT REGION OF PRORP DOMAIN-CONTAINING PROTEIN"/>
    <property type="match status" value="1"/>
</dbReference>
<protein>
    <submittedName>
        <fullName evidence="2">Putative pentatricopeptide repeat protein</fullName>
    </submittedName>
</protein>
<evidence type="ECO:0000256" key="1">
    <source>
        <dbReference type="ARBA" id="ARBA00022737"/>
    </source>
</evidence>
<evidence type="ECO:0000313" key="3">
    <source>
        <dbReference type="Proteomes" id="UP000215914"/>
    </source>
</evidence>
<dbReference type="PANTHER" id="PTHR47493">
    <property type="entry name" value="OS08G0520200 PROTEIN"/>
    <property type="match status" value="1"/>
</dbReference>
<keyword evidence="3" id="KW-1185">Reference proteome</keyword>
<proteinExistence type="predicted"/>
<name>A0A251TTL3_HELAN</name>
<dbReference type="OMA" id="GQANCEE"/>
<dbReference type="EMBL" id="CM007898">
    <property type="protein sequence ID" value="OTG13916.1"/>
    <property type="molecule type" value="Genomic_DNA"/>
</dbReference>
<dbReference type="InterPro" id="IPR002885">
    <property type="entry name" value="PPR_rpt"/>
</dbReference>
<dbReference type="InParanoid" id="A0A251TTL3"/>
<dbReference type="Pfam" id="PF01535">
    <property type="entry name" value="PPR"/>
    <property type="match status" value="1"/>
</dbReference>